<evidence type="ECO:0000313" key="3">
    <source>
        <dbReference type="Proteomes" id="UP001597480"/>
    </source>
</evidence>
<dbReference type="RefSeq" id="WP_379822268.1">
    <property type="nucleotide sequence ID" value="NZ_JBHUMD010000029.1"/>
</dbReference>
<reference evidence="3" key="1">
    <citation type="journal article" date="2019" name="Int. J. Syst. Evol. Microbiol.">
        <title>The Global Catalogue of Microorganisms (GCM) 10K type strain sequencing project: providing services to taxonomists for standard genome sequencing and annotation.</title>
        <authorList>
            <consortium name="The Broad Institute Genomics Platform"/>
            <consortium name="The Broad Institute Genome Sequencing Center for Infectious Disease"/>
            <person name="Wu L."/>
            <person name="Ma J."/>
        </authorList>
    </citation>
    <scope>NUCLEOTIDE SEQUENCE [LARGE SCALE GENOMIC DNA]</scope>
    <source>
        <strain evidence="3">KCTC 42107</strain>
    </source>
</reference>
<comment type="caution">
    <text evidence="2">The sequence shown here is derived from an EMBL/GenBank/DDBJ whole genome shotgun (WGS) entry which is preliminary data.</text>
</comment>
<feature type="chain" id="PRO_5046952181" evidence="1">
    <location>
        <begin position="24"/>
        <end position="240"/>
    </location>
</feature>
<sequence length="240" mass="26691">MSKIKMMLAVLLLAVTMPGFAQAKKKVAVVTFYADRNIDLSDVGGAGVTLVAELLDDPTFNLKPLIDKYHNKFFKDYAPKFPFDIAPETTVTENAAYQAYLPEYKPGYEVTRYVVPAGYKAIDAYYGKKNVKEMVKLFSDYDGVLFVYISFSMNKGFGVGGTATTKMKAYTNITLYNKLGTKVFTINENANAKQTGMMVSGVPVLDANKVMPQCESALEELMEDLDKRLQKIIDKSAKKL</sequence>
<feature type="signal peptide" evidence="1">
    <location>
        <begin position="1"/>
        <end position="23"/>
    </location>
</feature>
<keyword evidence="1" id="KW-0732">Signal</keyword>
<organism evidence="2 3">
    <name type="scientific">Flavobacterium suzhouense</name>
    <dbReference type="NCBI Taxonomy" id="1529638"/>
    <lineage>
        <taxon>Bacteria</taxon>
        <taxon>Pseudomonadati</taxon>
        <taxon>Bacteroidota</taxon>
        <taxon>Flavobacteriia</taxon>
        <taxon>Flavobacteriales</taxon>
        <taxon>Flavobacteriaceae</taxon>
        <taxon>Flavobacterium</taxon>
    </lineage>
</organism>
<accession>A0ABW5NX99</accession>
<name>A0ABW5NX99_9FLAO</name>
<dbReference type="EMBL" id="JBHUMD010000029">
    <property type="protein sequence ID" value="MFD2603470.1"/>
    <property type="molecule type" value="Genomic_DNA"/>
</dbReference>
<evidence type="ECO:0000313" key="2">
    <source>
        <dbReference type="EMBL" id="MFD2603470.1"/>
    </source>
</evidence>
<keyword evidence="3" id="KW-1185">Reference proteome</keyword>
<proteinExistence type="predicted"/>
<protein>
    <submittedName>
        <fullName evidence="2">Uncharacterized protein</fullName>
    </submittedName>
</protein>
<evidence type="ECO:0000256" key="1">
    <source>
        <dbReference type="SAM" id="SignalP"/>
    </source>
</evidence>
<gene>
    <name evidence="2" type="ORF">ACFSR3_15505</name>
</gene>
<dbReference type="Proteomes" id="UP001597480">
    <property type="component" value="Unassembled WGS sequence"/>
</dbReference>